<dbReference type="EMBL" id="BSYO01000001">
    <property type="protein sequence ID" value="GMG99492.1"/>
    <property type="molecule type" value="Genomic_DNA"/>
</dbReference>
<sequence length="110" mass="12812">MKTIRIYNNSFFSKTGRQQCGTKPKRNDSDYYTADMRKAALSLSPSPRFLRRHLMEETKHTFVTASRALWVGLRHHCIEVAPGTADQDQRYYFTLIRLIVVLGKFVKIES</sequence>
<gene>
    <name evidence="1" type="ORF">Nepgr_001332</name>
</gene>
<accession>A0AAD3RXH8</accession>
<dbReference type="AlphaFoldDB" id="A0AAD3RXH8"/>
<proteinExistence type="predicted"/>
<reference evidence="1" key="1">
    <citation type="submission" date="2023-05" db="EMBL/GenBank/DDBJ databases">
        <title>Nepenthes gracilis genome sequencing.</title>
        <authorList>
            <person name="Fukushima K."/>
        </authorList>
    </citation>
    <scope>NUCLEOTIDE SEQUENCE</scope>
    <source>
        <strain evidence="1">SING2019-196</strain>
    </source>
</reference>
<comment type="caution">
    <text evidence="1">The sequence shown here is derived from an EMBL/GenBank/DDBJ whole genome shotgun (WGS) entry which is preliminary data.</text>
</comment>
<evidence type="ECO:0000313" key="1">
    <source>
        <dbReference type="EMBL" id="GMG99492.1"/>
    </source>
</evidence>
<dbReference type="Proteomes" id="UP001279734">
    <property type="component" value="Unassembled WGS sequence"/>
</dbReference>
<name>A0AAD3RXH8_NEPGR</name>
<protein>
    <submittedName>
        <fullName evidence="1">Uncharacterized protein</fullName>
    </submittedName>
</protein>
<keyword evidence="2" id="KW-1185">Reference proteome</keyword>
<organism evidence="1 2">
    <name type="scientific">Nepenthes gracilis</name>
    <name type="common">Slender pitcher plant</name>
    <dbReference type="NCBI Taxonomy" id="150966"/>
    <lineage>
        <taxon>Eukaryota</taxon>
        <taxon>Viridiplantae</taxon>
        <taxon>Streptophyta</taxon>
        <taxon>Embryophyta</taxon>
        <taxon>Tracheophyta</taxon>
        <taxon>Spermatophyta</taxon>
        <taxon>Magnoliopsida</taxon>
        <taxon>eudicotyledons</taxon>
        <taxon>Gunneridae</taxon>
        <taxon>Pentapetalae</taxon>
        <taxon>Caryophyllales</taxon>
        <taxon>Nepenthaceae</taxon>
        <taxon>Nepenthes</taxon>
    </lineage>
</organism>
<evidence type="ECO:0000313" key="2">
    <source>
        <dbReference type="Proteomes" id="UP001279734"/>
    </source>
</evidence>